<dbReference type="InterPro" id="IPR025966">
    <property type="entry name" value="OppC_N"/>
</dbReference>
<evidence type="ECO:0000256" key="6">
    <source>
        <dbReference type="ARBA" id="ARBA00023136"/>
    </source>
</evidence>
<name>A0ABV9FKT6_9BACL</name>
<feature type="transmembrane region" description="Helical" evidence="8">
    <location>
        <begin position="89"/>
        <end position="114"/>
    </location>
</feature>
<evidence type="ECO:0000256" key="8">
    <source>
        <dbReference type="RuleBase" id="RU363032"/>
    </source>
</evidence>
<dbReference type="PROSITE" id="PS50928">
    <property type="entry name" value="ABC_TM1"/>
    <property type="match status" value="1"/>
</dbReference>
<evidence type="ECO:0000259" key="9">
    <source>
        <dbReference type="PROSITE" id="PS50928"/>
    </source>
</evidence>
<sequence length="292" mass="31032">MKKGTIVIRLGSMRLSKYVAKHPLIAIGMALLVFFLLFALCGSWLAPNDPLLIQMSERLQPPSLAYPLGTDHLGRCILSRLMAGTHTTLGLSTAVIVAVASIGVPIGFIAGYQGGRVDALLMRVADGAGALPEMLVAVAVAGFLGPGLLNVMLAIACVKWISYARIVRGIVLSEREKDYILVSIVSGSSNWSVIRRHLLRQIASPLAIVAAGDIGKTILLISALSYLGLGAQPPAPEWGAMLNDGRPYFQAAPELMLYPGLCILAVVLACNMLSDGLRDLLDVRGKLRGNEP</sequence>
<evidence type="ECO:0000256" key="4">
    <source>
        <dbReference type="ARBA" id="ARBA00022692"/>
    </source>
</evidence>
<dbReference type="Pfam" id="PF00528">
    <property type="entry name" value="BPD_transp_1"/>
    <property type="match status" value="1"/>
</dbReference>
<keyword evidence="5 8" id="KW-1133">Transmembrane helix</keyword>
<comment type="subcellular location">
    <subcellularLocation>
        <location evidence="1 8">Cell membrane</location>
        <topology evidence="1 8">Multi-pass membrane protein</topology>
    </subcellularLocation>
</comment>
<feature type="domain" description="ABC transmembrane type-1" evidence="9">
    <location>
        <begin position="85"/>
        <end position="274"/>
    </location>
</feature>
<keyword evidence="3" id="KW-1003">Cell membrane</keyword>
<comment type="similarity">
    <text evidence="7">Belongs to the binding-protein-dependent transport system permease family. OppBC subfamily.</text>
</comment>
<dbReference type="PANTHER" id="PTHR43386">
    <property type="entry name" value="OLIGOPEPTIDE TRANSPORT SYSTEM PERMEASE PROTEIN APPC"/>
    <property type="match status" value="1"/>
</dbReference>
<keyword evidence="2 8" id="KW-0813">Transport</keyword>
<feature type="transmembrane region" description="Helical" evidence="8">
    <location>
        <begin position="134"/>
        <end position="158"/>
    </location>
</feature>
<keyword evidence="4 8" id="KW-0812">Transmembrane</keyword>
<dbReference type="InterPro" id="IPR035906">
    <property type="entry name" value="MetI-like_sf"/>
</dbReference>
<gene>
    <name evidence="10" type="primary">nikC</name>
    <name evidence="10" type="ORF">ACFO3S_26865</name>
</gene>
<protein>
    <submittedName>
        <fullName evidence="10">Nickel transporter permease</fullName>
    </submittedName>
</protein>
<dbReference type="InterPro" id="IPR050366">
    <property type="entry name" value="BP-dependent_transpt_permease"/>
</dbReference>
<dbReference type="Gene3D" id="1.10.3720.10">
    <property type="entry name" value="MetI-like"/>
    <property type="match status" value="1"/>
</dbReference>
<dbReference type="InterPro" id="IPR000515">
    <property type="entry name" value="MetI-like"/>
</dbReference>
<comment type="caution">
    <text evidence="10">The sequence shown here is derived from an EMBL/GenBank/DDBJ whole genome shotgun (WGS) entry which is preliminary data.</text>
</comment>
<evidence type="ECO:0000256" key="7">
    <source>
        <dbReference type="ARBA" id="ARBA00024202"/>
    </source>
</evidence>
<feature type="transmembrane region" description="Helical" evidence="8">
    <location>
        <begin position="255"/>
        <end position="274"/>
    </location>
</feature>
<evidence type="ECO:0000256" key="2">
    <source>
        <dbReference type="ARBA" id="ARBA00022448"/>
    </source>
</evidence>
<feature type="transmembrane region" description="Helical" evidence="8">
    <location>
        <begin position="206"/>
        <end position="229"/>
    </location>
</feature>
<reference evidence="11" key="1">
    <citation type="journal article" date="2019" name="Int. J. Syst. Evol. Microbiol.">
        <title>The Global Catalogue of Microorganisms (GCM) 10K type strain sequencing project: providing services to taxonomists for standard genome sequencing and annotation.</title>
        <authorList>
            <consortium name="The Broad Institute Genomics Platform"/>
            <consortium name="The Broad Institute Genome Sequencing Center for Infectious Disease"/>
            <person name="Wu L."/>
            <person name="Ma J."/>
        </authorList>
    </citation>
    <scope>NUCLEOTIDE SEQUENCE [LARGE SCALE GENOMIC DNA]</scope>
    <source>
        <strain evidence="11">CCUG 49571</strain>
    </source>
</reference>
<evidence type="ECO:0000313" key="10">
    <source>
        <dbReference type="EMBL" id="MFC4601888.1"/>
    </source>
</evidence>
<evidence type="ECO:0000313" key="11">
    <source>
        <dbReference type="Proteomes" id="UP001596028"/>
    </source>
</evidence>
<dbReference type="InterPro" id="IPR053385">
    <property type="entry name" value="ABC_transport_permease"/>
</dbReference>
<dbReference type="Pfam" id="PF12911">
    <property type="entry name" value="OppC_N"/>
    <property type="match status" value="1"/>
</dbReference>
<evidence type="ECO:0000256" key="5">
    <source>
        <dbReference type="ARBA" id="ARBA00022989"/>
    </source>
</evidence>
<keyword evidence="6 8" id="KW-0472">Membrane</keyword>
<dbReference type="RefSeq" id="WP_378102589.1">
    <property type="nucleotide sequence ID" value="NZ_JBHSEP010000032.1"/>
</dbReference>
<evidence type="ECO:0000256" key="3">
    <source>
        <dbReference type="ARBA" id="ARBA00022475"/>
    </source>
</evidence>
<organism evidence="10 11">
    <name type="scientific">Cohnella hongkongensis</name>
    <dbReference type="NCBI Taxonomy" id="178337"/>
    <lineage>
        <taxon>Bacteria</taxon>
        <taxon>Bacillati</taxon>
        <taxon>Bacillota</taxon>
        <taxon>Bacilli</taxon>
        <taxon>Bacillales</taxon>
        <taxon>Paenibacillaceae</taxon>
        <taxon>Cohnella</taxon>
    </lineage>
</organism>
<dbReference type="PANTHER" id="PTHR43386:SF1">
    <property type="entry name" value="D,D-DIPEPTIDE TRANSPORT SYSTEM PERMEASE PROTEIN DDPC-RELATED"/>
    <property type="match status" value="1"/>
</dbReference>
<accession>A0ABV9FKT6</accession>
<dbReference type="SUPFAM" id="SSF161098">
    <property type="entry name" value="MetI-like"/>
    <property type="match status" value="1"/>
</dbReference>
<dbReference type="EMBL" id="JBHSEP010000032">
    <property type="protein sequence ID" value="MFC4601888.1"/>
    <property type="molecule type" value="Genomic_DNA"/>
</dbReference>
<dbReference type="NCBIfam" id="NF045474">
    <property type="entry name" value="Opp2C"/>
    <property type="match status" value="1"/>
</dbReference>
<evidence type="ECO:0000256" key="1">
    <source>
        <dbReference type="ARBA" id="ARBA00004651"/>
    </source>
</evidence>
<keyword evidence="11" id="KW-1185">Reference proteome</keyword>
<proteinExistence type="inferred from homology"/>
<dbReference type="Proteomes" id="UP001596028">
    <property type="component" value="Unassembled WGS sequence"/>
</dbReference>
<dbReference type="CDD" id="cd06261">
    <property type="entry name" value="TM_PBP2"/>
    <property type="match status" value="1"/>
</dbReference>
<feature type="transmembrane region" description="Helical" evidence="8">
    <location>
        <begin position="24"/>
        <end position="46"/>
    </location>
</feature>